<gene>
    <name evidence="1" type="ORF">PDUR_22430</name>
</gene>
<reference evidence="1 2" key="1">
    <citation type="submission" date="2014-08" db="EMBL/GenBank/DDBJ databases">
        <title>Comparative genomics of the Paenibacillus odorifer group.</title>
        <authorList>
            <person name="den Bakker H.C."/>
            <person name="Tsai Y.-C."/>
            <person name="Martin N."/>
            <person name="Korlach J."/>
            <person name="Wiedmann M."/>
        </authorList>
    </citation>
    <scope>NUCLEOTIDE SEQUENCE [LARGE SCALE GENOMIC DNA]</scope>
    <source>
        <strain evidence="1 2">DSM 1735</strain>
    </source>
</reference>
<keyword evidence="2" id="KW-1185">Reference proteome</keyword>
<organism evidence="1 2">
    <name type="scientific">Paenibacillus durus</name>
    <name type="common">Paenibacillus azotofixans</name>
    <dbReference type="NCBI Taxonomy" id="44251"/>
    <lineage>
        <taxon>Bacteria</taxon>
        <taxon>Bacillati</taxon>
        <taxon>Bacillota</taxon>
        <taxon>Bacilli</taxon>
        <taxon>Bacillales</taxon>
        <taxon>Paenibacillaceae</taxon>
        <taxon>Paenibacillus</taxon>
    </lineage>
</organism>
<evidence type="ECO:0008006" key="3">
    <source>
        <dbReference type="Google" id="ProtNLM"/>
    </source>
</evidence>
<dbReference type="eggNOG" id="COG1655">
    <property type="taxonomic scope" value="Bacteria"/>
</dbReference>
<dbReference type="EMBL" id="CP009288">
    <property type="protein sequence ID" value="AIQ14353.1"/>
    <property type="molecule type" value="Genomic_DNA"/>
</dbReference>
<dbReference type="Proteomes" id="UP000029409">
    <property type="component" value="Chromosome"/>
</dbReference>
<dbReference type="InterPro" id="IPR011990">
    <property type="entry name" value="TPR-like_helical_dom_sf"/>
</dbReference>
<sequence length="238" mass="27634">MTYLEPLYSIKVTCCNCEREFVTSRVRPSLKRAVRRDADFCSYYKEENPDYYVVRVCPFCGFASTENSAGKLAEWQRKAFSERVGSRWQSRDFGGKRSWAEALETYKLALLSAQCIGDKERIVASLLHHIAWMYRYQGDTEQEQRFLHYSLESYINVFERDGIAGNDARLMFLIGELNRRIGWFNEAVKWFSRLVNDQKIMDTAMIRAAREQWAIIREQMLGDQGGSSAGTEPLRGVL</sequence>
<evidence type="ECO:0000313" key="1">
    <source>
        <dbReference type="EMBL" id="AIQ14353.1"/>
    </source>
</evidence>
<accession>A0A089HVI7</accession>
<dbReference type="Pfam" id="PF09986">
    <property type="entry name" value="DUF2225"/>
    <property type="match status" value="1"/>
</dbReference>
<evidence type="ECO:0000313" key="2">
    <source>
        <dbReference type="Proteomes" id="UP000029409"/>
    </source>
</evidence>
<dbReference type="STRING" id="44251.PDUR_22430"/>
<dbReference type="OrthoDB" id="9780343at2"/>
<protein>
    <recommendedName>
        <fullName evidence="3">DUF2225 domain-containing protein</fullName>
    </recommendedName>
</protein>
<name>A0A089HVI7_PAEDU</name>
<dbReference type="RefSeq" id="WP_042208129.1">
    <property type="nucleotide sequence ID" value="NZ_CP009288.1"/>
</dbReference>
<dbReference type="Gene3D" id="1.25.40.10">
    <property type="entry name" value="Tetratricopeptide repeat domain"/>
    <property type="match status" value="1"/>
</dbReference>
<dbReference type="InterPro" id="IPR018708">
    <property type="entry name" value="DUF2225"/>
</dbReference>
<proteinExistence type="predicted"/>
<dbReference type="KEGG" id="pdu:PDUR_22430"/>
<dbReference type="AlphaFoldDB" id="A0A089HVI7"/>